<keyword evidence="5" id="KW-0067">ATP-binding</keyword>
<keyword evidence="3" id="KW-0436">Ligase</keyword>
<accession>A0AA39XBA5</accession>
<evidence type="ECO:0000256" key="2">
    <source>
        <dbReference type="ARBA" id="ARBA00006432"/>
    </source>
</evidence>
<evidence type="ECO:0000313" key="8">
    <source>
        <dbReference type="EMBL" id="KAK0630282.1"/>
    </source>
</evidence>
<dbReference type="GO" id="GO:0019748">
    <property type="term" value="P:secondary metabolic process"/>
    <property type="evidence" value="ECO:0007669"/>
    <property type="project" value="TreeGrafter"/>
</dbReference>
<evidence type="ECO:0000256" key="1">
    <source>
        <dbReference type="ARBA" id="ARBA00005179"/>
    </source>
</evidence>
<evidence type="ECO:0000259" key="7">
    <source>
        <dbReference type="Pfam" id="PF13193"/>
    </source>
</evidence>
<protein>
    <submittedName>
        <fullName evidence="8">Adenylate-forming enzyme AfeA</fullName>
    </submittedName>
</protein>
<dbReference type="SUPFAM" id="SSF56801">
    <property type="entry name" value="Acetyl-CoA synthetase-like"/>
    <property type="match status" value="1"/>
</dbReference>
<comment type="similarity">
    <text evidence="2">Belongs to the ATP-dependent AMP-binding enzyme family.</text>
</comment>
<evidence type="ECO:0000256" key="4">
    <source>
        <dbReference type="ARBA" id="ARBA00022741"/>
    </source>
</evidence>
<evidence type="ECO:0000313" key="9">
    <source>
        <dbReference type="Proteomes" id="UP001174934"/>
    </source>
</evidence>
<evidence type="ECO:0000256" key="5">
    <source>
        <dbReference type="ARBA" id="ARBA00022840"/>
    </source>
</evidence>
<dbReference type="GO" id="GO:0005524">
    <property type="term" value="F:ATP binding"/>
    <property type="evidence" value="ECO:0007669"/>
    <property type="project" value="UniProtKB-KW"/>
</dbReference>
<gene>
    <name evidence="8" type="ORF">B0T17DRAFT_217701</name>
</gene>
<reference evidence="8" key="1">
    <citation type="submission" date="2023-06" db="EMBL/GenBank/DDBJ databases">
        <title>Genome-scale phylogeny and comparative genomics of the fungal order Sordariales.</title>
        <authorList>
            <consortium name="Lawrence Berkeley National Laboratory"/>
            <person name="Hensen N."/>
            <person name="Bonometti L."/>
            <person name="Westerberg I."/>
            <person name="Brannstrom I.O."/>
            <person name="Guillou S."/>
            <person name="Cros-Aarteil S."/>
            <person name="Calhoun S."/>
            <person name="Haridas S."/>
            <person name="Kuo A."/>
            <person name="Mondo S."/>
            <person name="Pangilinan J."/>
            <person name="Riley R."/>
            <person name="LaButti K."/>
            <person name="Andreopoulos B."/>
            <person name="Lipzen A."/>
            <person name="Chen C."/>
            <person name="Yanf M."/>
            <person name="Daum C."/>
            <person name="Ng V."/>
            <person name="Clum A."/>
            <person name="Steindorff A."/>
            <person name="Ohm R."/>
            <person name="Martin F."/>
            <person name="Silar P."/>
            <person name="Natvig D."/>
            <person name="Lalanne C."/>
            <person name="Gautier V."/>
            <person name="Ament-velasquez S.L."/>
            <person name="Kruys A."/>
            <person name="Hutchinson M.I."/>
            <person name="Powell A.J."/>
            <person name="Barry K."/>
            <person name="Miller A.N."/>
            <person name="Grigoriev I.V."/>
            <person name="Debuchy R."/>
            <person name="Gladieux P."/>
            <person name="Thoren M.H."/>
            <person name="Johannesson H."/>
        </authorList>
    </citation>
    <scope>NUCLEOTIDE SEQUENCE</scope>
    <source>
        <strain evidence="8">SMH3391-2</strain>
    </source>
</reference>
<evidence type="ECO:0000259" key="6">
    <source>
        <dbReference type="Pfam" id="PF00501"/>
    </source>
</evidence>
<dbReference type="Pfam" id="PF00501">
    <property type="entry name" value="AMP-binding"/>
    <property type="match status" value="1"/>
</dbReference>
<comment type="caution">
    <text evidence="8">The sequence shown here is derived from an EMBL/GenBank/DDBJ whole genome shotgun (WGS) entry which is preliminary data.</text>
</comment>
<dbReference type="Pfam" id="PF13193">
    <property type="entry name" value="AMP-binding_C"/>
    <property type="match status" value="1"/>
</dbReference>
<dbReference type="PANTHER" id="PTHR24096">
    <property type="entry name" value="LONG-CHAIN-FATTY-ACID--COA LIGASE"/>
    <property type="match status" value="1"/>
</dbReference>
<dbReference type="EMBL" id="JAULSR010000002">
    <property type="protein sequence ID" value="KAK0630282.1"/>
    <property type="molecule type" value="Genomic_DNA"/>
</dbReference>
<dbReference type="GO" id="GO:0016405">
    <property type="term" value="F:CoA-ligase activity"/>
    <property type="evidence" value="ECO:0007669"/>
    <property type="project" value="TreeGrafter"/>
</dbReference>
<sequence length="562" mass="61528">MGCSFSTPRATKPEVPITDLVSYALDKQTNYDGDKRVFINAEDPSQFLTADGTVKLVRQLIAGMQAQGLKKGDSVLLHMANHYLYGALVFAIMGAGGIACGSNPAYQVFELNHVVETAAPRFIITAERTAGLVLQVCEKRGMSADSVFVFGTTHPLRQEKTPQTYVSEVVGGASTQPLTNLLRYGESDWQKLRSKAEMKNTIACYYSTSGTTGLPKLAQLSHYALIAQREVLHNDVPYEVIRLSTLPLFHTLGAIWPLFATVRHGNPVYIMARFNLDALANNIHKYAVSETYLTPPIIHALNASDLPLEEQLATVRYIGTGGAPIDGVAIGKLKAKLNPKATISQIWGMTEFGIATIFRWGEQDTTGSIGRILPGYEMRLVDGEGKEITADNVTGELQIRTAGVMSGYKNKSADGIGEDKWFPTGDVVYKKNGKLYINGRQKELIKVRGWQVAPAEIEAVLLQHPEVADCAVIGTPTADQQTEVPRAYIVRKKRLDSDSDSDSSKGQVTGEEIYDYIRGQLASYKRLDGGVVFVTSIPRTASGKTQRFKLAEMEIKEEKSGI</sequence>
<dbReference type="InterPro" id="IPR045851">
    <property type="entry name" value="AMP-bd_C_sf"/>
</dbReference>
<proteinExistence type="inferred from homology"/>
<dbReference type="Gene3D" id="3.40.50.12780">
    <property type="entry name" value="N-terminal domain of ligase-like"/>
    <property type="match status" value="1"/>
</dbReference>
<name>A0AA39XBA5_9PEZI</name>
<keyword evidence="4" id="KW-0547">Nucleotide-binding</keyword>
<dbReference type="Gene3D" id="3.30.300.30">
    <property type="match status" value="1"/>
</dbReference>
<feature type="domain" description="AMP-binding enzyme C-terminal" evidence="7">
    <location>
        <begin position="456"/>
        <end position="544"/>
    </location>
</feature>
<dbReference type="Proteomes" id="UP001174934">
    <property type="component" value="Unassembled WGS sequence"/>
</dbReference>
<dbReference type="InterPro" id="IPR000873">
    <property type="entry name" value="AMP-dep_synth/lig_dom"/>
</dbReference>
<dbReference type="InterPro" id="IPR042099">
    <property type="entry name" value="ANL_N_sf"/>
</dbReference>
<evidence type="ECO:0000256" key="3">
    <source>
        <dbReference type="ARBA" id="ARBA00022598"/>
    </source>
</evidence>
<dbReference type="AlphaFoldDB" id="A0AA39XBA5"/>
<dbReference type="InterPro" id="IPR025110">
    <property type="entry name" value="AMP-bd_C"/>
</dbReference>
<keyword evidence="9" id="KW-1185">Reference proteome</keyword>
<organism evidence="8 9">
    <name type="scientific">Bombardia bombarda</name>
    <dbReference type="NCBI Taxonomy" id="252184"/>
    <lineage>
        <taxon>Eukaryota</taxon>
        <taxon>Fungi</taxon>
        <taxon>Dikarya</taxon>
        <taxon>Ascomycota</taxon>
        <taxon>Pezizomycotina</taxon>
        <taxon>Sordariomycetes</taxon>
        <taxon>Sordariomycetidae</taxon>
        <taxon>Sordariales</taxon>
        <taxon>Lasiosphaeriaceae</taxon>
        <taxon>Bombardia</taxon>
    </lineage>
</organism>
<feature type="domain" description="AMP-dependent synthetase/ligase" evidence="6">
    <location>
        <begin position="26"/>
        <end position="408"/>
    </location>
</feature>
<comment type="pathway">
    <text evidence="1">Secondary metabolite biosynthesis.</text>
</comment>
<dbReference type="PANTHER" id="PTHR24096:SF317">
    <property type="entry name" value="ADENYLATE-FORMING ENZYME AFEA"/>
    <property type="match status" value="1"/>
</dbReference>